<dbReference type="EMBL" id="JACVVK020000455">
    <property type="protein sequence ID" value="KAK7473862.1"/>
    <property type="molecule type" value="Genomic_DNA"/>
</dbReference>
<feature type="chain" id="PRO_5044826634" description="Ig-like domain-containing protein" evidence="9">
    <location>
        <begin position="23"/>
        <end position="1198"/>
    </location>
</feature>
<dbReference type="InterPro" id="IPR003598">
    <property type="entry name" value="Ig_sub2"/>
</dbReference>
<evidence type="ECO:0000256" key="9">
    <source>
        <dbReference type="SAM" id="SignalP"/>
    </source>
</evidence>
<dbReference type="PROSITE" id="PS50835">
    <property type="entry name" value="IG_LIKE"/>
    <property type="match status" value="3"/>
</dbReference>
<gene>
    <name evidence="11" type="ORF">BaRGS_00034913</name>
</gene>
<dbReference type="PANTHER" id="PTHR12035">
    <property type="entry name" value="SIALIC ACID BINDING IMMUNOGLOBULIN-LIKE LECTIN"/>
    <property type="match status" value="1"/>
</dbReference>
<evidence type="ECO:0000313" key="11">
    <source>
        <dbReference type="EMBL" id="KAK7473862.1"/>
    </source>
</evidence>
<dbReference type="InterPro" id="IPR007110">
    <property type="entry name" value="Ig-like_dom"/>
</dbReference>
<dbReference type="InterPro" id="IPR013783">
    <property type="entry name" value="Ig-like_fold"/>
</dbReference>
<evidence type="ECO:0000256" key="3">
    <source>
        <dbReference type="ARBA" id="ARBA00022734"/>
    </source>
</evidence>
<evidence type="ECO:0000256" key="7">
    <source>
        <dbReference type="ARBA" id="ARBA00038361"/>
    </source>
</evidence>
<comment type="subcellular location">
    <subcellularLocation>
        <location evidence="1">Membrane</location>
        <topology evidence="1">Single-pass type I membrane protein</topology>
    </subcellularLocation>
</comment>
<protein>
    <recommendedName>
        <fullName evidence="10">Ig-like domain-containing protein</fullName>
    </recommendedName>
</protein>
<keyword evidence="3" id="KW-0430">Lectin</keyword>
<dbReference type="PANTHER" id="PTHR12035:SF125">
    <property type="entry name" value="SIALIC ACID-BINDING IG-LIKE LECTIN 5"/>
    <property type="match status" value="1"/>
</dbReference>
<accession>A0ABD0JG59</accession>
<proteinExistence type="inferred from homology"/>
<dbReference type="SMART" id="SM00409">
    <property type="entry name" value="IG"/>
    <property type="match status" value="4"/>
</dbReference>
<dbReference type="InterPro" id="IPR051036">
    <property type="entry name" value="SIGLEC"/>
</dbReference>
<feature type="signal peptide" evidence="9">
    <location>
        <begin position="1"/>
        <end position="22"/>
    </location>
</feature>
<comment type="similarity">
    <text evidence="7">Belongs to the immunoglobulin superfamily. SIGLEC (sialic acid binding Ig-like lectin) family.</text>
</comment>
<keyword evidence="2 8" id="KW-0812">Transmembrane</keyword>
<keyword evidence="5 8" id="KW-1133">Transmembrane helix</keyword>
<dbReference type="Pfam" id="PF13895">
    <property type="entry name" value="Ig_2"/>
    <property type="match status" value="1"/>
</dbReference>
<dbReference type="SUPFAM" id="SSF48726">
    <property type="entry name" value="Immunoglobulin"/>
    <property type="match status" value="3"/>
</dbReference>
<keyword evidence="12" id="KW-1185">Reference proteome</keyword>
<feature type="transmembrane region" description="Helical" evidence="8">
    <location>
        <begin position="1019"/>
        <end position="1042"/>
    </location>
</feature>
<organism evidence="11 12">
    <name type="scientific">Batillaria attramentaria</name>
    <dbReference type="NCBI Taxonomy" id="370345"/>
    <lineage>
        <taxon>Eukaryota</taxon>
        <taxon>Metazoa</taxon>
        <taxon>Spiralia</taxon>
        <taxon>Lophotrochozoa</taxon>
        <taxon>Mollusca</taxon>
        <taxon>Gastropoda</taxon>
        <taxon>Caenogastropoda</taxon>
        <taxon>Sorbeoconcha</taxon>
        <taxon>Cerithioidea</taxon>
        <taxon>Batillariidae</taxon>
        <taxon>Batillaria</taxon>
    </lineage>
</organism>
<dbReference type="GO" id="GO:0030246">
    <property type="term" value="F:carbohydrate binding"/>
    <property type="evidence" value="ECO:0007669"/>
    <property type="project" value="UniProtKB-KW"/>
</dbReference>
<feature type="domain" description="Ig-like" evidence="10">
    <location>
        <begin position="110"/>
        <end position="204"/>
    </location>
</feature>
<reference evidence="11 12" key="1">
    <citation type="journal article" date="2023" name="Sci. Data">
        <title>Genome assembly of the Korean intertidal mud-creeper Batillaria attramentaria.</title>
        <authorList>
            <person name="Patra A.K."/>
            <person name="Ho P.T."/>
            <person name="Jun S."/>
            <person name="Lee S.J."/>
            <person name="Kim Y."/>
            <person name="Won Y.J."/>
        </authorList>
    </citation>
    <scope>NUCLEOTIDE SEQUENCE [LARGE SCALE GENOMIC DNA]</scope>
    <source>
        <strain evidence="11">Wonlab-2016</strain>
    </source>
</reference>
<dbReference type="SMART" id="SM00408">
    <property type="entry name" value="IGc2"/>
    <property type="match status" value="2"/>
</dbReference>
<feature type="domain" description="Ig-like" evidence="10">
    <location>
        <begin position="206"/>
        <end position="303"/>
    </location>
</feature>
<dbReference type="AlphaFoldDB" id="A0ABD0JG59"/>
<feature type="non-terminal residue" evidence="11">
    <location>
        <position position="1198"/>
    </location>
</feature>
<dbReference type="GO" id="GO:0016020">
    <property type="term" value="C:membrane"/>
    <property type="evidence" value="ECO:0007669"/>
    <property type="project" value="UniProtKB-SubCell"/>
</dbReference>
<dbReference type="GO" id="GO:0007155">
    <property type="term" value="P:cell adhesion"/>
    <property type="evidence" value="ECO:0007669"/>
    <property type="project" value="UniProtKB-KW"/>
</dbReference>
<feature type="transmembrane region" description="Helical" evidence="8">
    <location>
        <begin position="438"/>
        <end position="461"/>
    </location>
</feature>
<name>A0ABD0JG59_9CAEN</name>
<dbReference type="InterPro" id="IPR003599">
    <property type="entry name" value="Ig_sub"/>
</dbReference>
<evidence type="ECO:0000256" key="5">
    <source>
        <dbReference type="ARBA" id="ARBA00022989"/>
    </source>
</evidence>
<dbReference type="InterPro" id="IPR036179">
    <property type="entry name" value="Ig-like_dom_sf"/>
</dbReference>
<sequence length="1198" mass="127868">MGVMTVILTVIVVRATNDLTSATETTSCQVDLIAVPQSASCRLEYLTDVIPWNVKVTCDVSYAYSYLERYTCQLFQTSPGSASLGSLVNMTTTGDGKYKSGSCSITITMPTVTDTYSYKVVITPGRLDVPAGVNTQIHFVPEGHTLSCTCKGDVGQPPGNALWRHSSTALLTVNNAQLGQDGDQYVCDVTWNGQVAQSTTYVLKVTSLSVTFTLNNMTSTLTVVEGEAVTLTCQANGGYDPNMQLIHRKTGKLLDSDPMGTQIPPEQTKELTHEISSATCGDIGVYACDVSNDVGKTVQQTVQLFVQCGPKGTGQGSPVSDGETYPSINTGQSEYLKFGVTAYPNPQLQSVMYFTNDPSTGVTGQPAKDGVARVFCASRNDVSSDVICYVIVDANTSNDSGFYQAVITNGFGQFVFTFEVKEGVLGQTADGDLDTGTALVLGVVVMLFLDITIVVVLLIWLRRRHWILPCIDESKTSDYEGLREADIGLVSAYSTLSPLNQAGAASSTALTLSPCGADNILEVVENSSLVVTCSGASVLSIIHWRVKLRTSTGFSDISFCNPRPVSVTCNNNVPEFEASRNDAGTSVMNLTDTPTTNPIYFEGSSLLCRLGTESDAQGASCQMDLITVPQDTSCMLDYLTDVIPWKVRVICNVSQAYSYLGRYTCQLTRTSSASTLIGSPVNMTTTGSGKYKSGSCQVTLAMPSVSGTYSYNVAIAPGRLNVTAGVNAQISRPNTQPNHTCPSFVPESHSLSCTCKGDVGQPAGNALWRHSGTALLTVSNVQLGQDGDQYVCDVTWNGQVAQSTTYVLKVTSLSVTFTLNNMNSTLTVVEGEAVTLTCQANGGYDPNMQLIHRKTGKLLDSDPMGTQIPPEQTKELTHEISSATCGDIGGPKGTGQGSPVSDGETYPSINTGQSEYLKFGVTAYPDPQLQSVMYFTNDPSTGVTGQPAKDGVARVFCASRNDVSSDVICYVIVDANTSNDSGFYQAAITNGFGQFVFTFEVTEGVLGQTADGDLDTGTALVLGVVVMLFLDITIVVVLLIWLRRRHWILPCIASRRGDTRRRSLQPSLSTRESRGVSQNIELYETVDKATPQPGDESKTSDYEGLREADIGLVSAYSTLSPLNQAGAASSTVSSCPTHHHHRGGLHQAYIPPDTLHQANAIDRRPLARGGGARGPCTCSCSVTVRRLVDTEDGMVPSL</sequence>
<keyword evidence="4" id="KW-0130">Cell adhesion</keyword>
<keyword evidence="9" id="KW-0732">Signal</keyword>
<evidence type="ECO:0000256" key="2">
    <source>
        <dbReference type="ARBA" id="ARBA00022692"/>
    </source>
</evidence>
<evidence type="ECO:0000256" key="6">
    <source>
        <dbReference type="ARBA" id="ARBA00023136"/>
    </source>
</evidence>
<evidence type="ECO:0000256" key="1">
    <source>
        <dbReference type="ARBA" id="ARBA00004479"/>
    </source>
</evidence>
<comment type="caution">
    <text evidence="11">The sequence shown here is derived from an EMBL/GenBank/DDBJ whole genome shotgun (WGS) entry which is preliminary data.</text>
</comment>
<dbReference type="Proteomes" id="UP001519460">
    <property type="component" value="Unassembled WGS sequence"/>
</dbReference>
<evidence type="ECO:0000259" key="10">
    <source>
        <dbReference type="PROSITE" id="PS50835"/>
    </source>
</evidence>
<dbReference type="Gene3D" id="2.60.40.10">
    <property type="entry name" value="Immunoglobulins"/>
    <property type="match status" value="1"/>
</dbReference>
<evidence type="ECO:0000256" key="8">
    <source>
        <dbReference type="SAM" id="Phobius"/>
    </source>
</evidence>
<evidence type="ECO:0000256" key="4">
    <source>
        <dbReference type="ARBA" id="ARBA00022889"/>
    </source>
</evidence>
<feature type="domain" description="Ig-like" evidence="10">
    <location>
        <begin position="733"/>
        <end position="811"/>
    </location>
</feature>
<evidence type="ECO:0000313" key="12">
    <source>
        <dbReference type="Proteomes" id="UP001519460"/>
    </source>
</evidence>
<keyword evidence="6 8" id="KW-0472">Membrane</keyword>